<organism evidence="2 3">
    <name type="scientific">Catellatospora bangladeshensis</name>
    <dbReference type="NCBI Taxonomy" id="310355"/>
    <lineage>
        <taxon>Bacteria</taxon>
        <taxon>Bacillati</taxon>
        <taxon>Actinomycetota</taxon>
        <taxon>Actinomycetes</taxon>
        <taxon>Micromonosporales</taxon>
        <taxon>Micromonosporaceae</taxon>
        <taxon>Catellatospora</taxon>
    </lineage>
</organism>
<feature type="region of interest" description="Disordered" evidence="1">
    <location>
        <begin position="90"/>
        <end position="125"/>
    </location>
</feature>
<dbReference type="AlphaFoldDB" id="A0A8J3JMY6"/>
<accession>A0A8J3JMY6</accession>
<keyword evidence="3" id="KW-1185">Reference proteome</keyword>
<name>A0A8J3JMY6_9ACTN</name>
<reference evidence="2 3" key="1">
    <citation type="submission" date="2021-01" db="EMBL/GenBank/DDBJ databases">
        <title>Whole genome shotgun sequence of Catellatospora bangladeshensis NBRC 107357.</title>
        <authorList>
            <person name="Komaki H."/>
            <person name="Tamura T."/>
        </authorList>
    </citation>
    <scope>NUCLEOTIDE SEQUENCE [LARGE SCALE GENOMIC DNA]</scope>
    <source>
        <strain evidence="2 3">NBRC 107357</strain>
    </source>
</reference>
<sequence>MNIQLIQPQEPAGVSSSVQLAGRCTGTPQPWSGTFNIEGTGAFQAGAARIYVTLVADAYTYYFLERAPRLGMEQPTVLGTPVRLNTEVAPSTATGGAVGPLGTLRPGGVRQPGAPGSSPGRTRTA</sequence>
<dbReference type="RefSeq" id="WP_203750805.1">
    <property type="nucleotide sequence ID" value="NZ_BONF01000030.1"/>
</dbReference>
<dbReference type="Proteomes" id="UP000601223">
    <property type="component" value="Unassembled WGS sequence"/>
</dbReference>
<evidence type="ECO:0000256" key="1">
    <source>
        <dbReference type="SAM" id="MobiDB-lite"/>
    </source>
</evidence>
<gene>
    <name evidence="2" type="ORF">Cba03nite_50050</name>
</gene>
<protein>
    <submittedName>
        <fullName evidence="2">Uncharacterized protein</fullName>
    </submittedName>
</protein>
<comment type="caution">
    <text evidence="2">The sequence shown here is derived from an EMBL/GenBank/DDBJ whole genome shotgun (WGS) entry which is preliminary data.</text>
</comment>
<evidence type="ECO:0000313" key="2">
    <source>
        <dbReference type="EMBL" id="GIF83656.1"/>
    </source>
</evidence>
<dbReference type="EMBL" id="BONF01000030">
    <property type="protein sequence ID" value="GIF83656.1"/>
    <property type="molecule type" value="Genomic_DNA"/>
</dbReference>
<proteinExistence type="predicted"/>
<evidence type="ECO:0000313" key="3">
    <source>
        <dbReference type="Proteomes" id="UP000601223"/>
    </source>
</evidence>